<comment type="subcellular location">
    <subcellularLocation>
        <location evidence="1">Cell inner membrane</location>
        <topology evidence="1">Multi-pass membrane protein</topology>
    </subcellularLocation>
</comment>
<evidence type="ECO:0000256" key="4">
    <source>
        <dbReference type="ARBA" id="ARBA00022475"/>
    </source>
</evidence>
<evidence type="ECO:0000256" key="13">
    <source>
        <dbReference type="ARBA" id="ARBA00023137"/>
    </source>
</evidence>
<keyword evidence="12 16" id="KW-0472">Membrane</keyword>
<feature type="domain" description="Polysaccharide chain length determinant N-terminal" evidence="17">
    <location>
        <begin position="2"/>
        <end position="89"/>
    </location>
</feature>
<dbReference type="PANTHER" id="PTHR32309">
    <property type="entry name" value="TYROSINE-PROTEIN KINASE"/>
    <property type="match status" value="1"/>
</dbReference>
<name>A0A3M0G069_9ACTN</name>
<keyword evidence="11 16" id="KW-1133">Transmembrane helix</keyword>
<feature type="region of interest" description="Disordered" evidence="15">
    <location>
        <begin position="437"/>
        <end position="486"/>
    </location>
</feature>
<feature type="domain" description="AAA" evidence="18">
    <location>
        <begin position="282"/>
        <end position="419"/>
    </location>
</feature>
<evidence type="ECO:0000256" key="8">
    <source>
        <dbReference type="ARBA" id="ARBA00022741"/>
    </source>
</evidence>
<feature type="compositionally biased region" description="Basic and acidic residues" evidence="15">
    <location>
        <begin position="463"/>
        <end position="472"/>
    </location>
</feature>
<evidence type="ECO:0000313" key="20">
    <source>
        <dbReference type="Proteomes" id="UP000275256"/>
    </source>
</evidence>
<evidence type="ECO:0000256" key="9">
    <source>
        <dbReference type="ARBA" id="ARBA00022777"/>
    </source>
</evidence>
<dbReference type="Proteomes" id="UP000275256">
    <property type="component" value="Unassembled WGS sequence"/>
</dbReference>
<dbReference type="SUPFAM" id="SSF52540">
    <property type="entry name" value="P-loop containing nucleoside triphosphate hydrolases"/>
    <property type="match status" value="1"/>
</dbReference>
<dbReference type="InterPro" id="IPR027417">
    <property type="entry name" value="P-loop_NTPase"/>
</dbReference>
<keyword evidence="6 19" id="KW-0808">Transferase</keyword>
<comment type="caution">
    <text evidence="19">The sequence shown here is derived from an EMBL/GenBank/DDBJ whole genome shotgun (WGS) entry which is preliminary data.</text>
</comment>
<evidence type="ECO:0000259" key="17">
    <source>
        <dbReference type="Pfam" id="PF02706"/>
    </source>
</evidence>
<evidence type="ECO:0000256" key="15">
    <source>
        <dbReference type="SAM" id="MobiDB-lite"/>
    </source>
</evidence>
<evidence type="ECO:0000256" key="14">
    <source>
        <dbReference type="ARBA" id="ARBA00053015"/>
    </source>
</evidence>
<evidence type="ECO:0000256" key="5">
    <source>
        <dbReference type="ARBA" id="ARBA00022519"/>
    </source>
</evidence>
<evidence type="ECO:0000313" key="19">
    <source>
        <dbReference type="EMBL" id="RMB58145.1"/>
    </source>
</evidence>
<dbReference type="CDD" id="cd05387">
    <property type="entry name" value="BY-kinase"/>
    <property type="match status" value="1"/>
</dbReference>
<evidence type="ECO:0000256" key="1">
    <source>
        <dbReference type="ARBA" id="ARBA00004429"/>
    </source>
</evidence>
<evidence type="ECO:0000256" key="7">
    <source>
        <dbReference type="ARBA" id="ARBA00022692"/>
    </source>
</evidence>
<sequence length="486" mass="51239">MSLQDYLKTILRNWVLIFVVGVIGAAVGFGVALTTPEQYRSTSSLLVTSDRGDSPSELVQGSTYAENLVTTYVVLAKTEIVLQPVIDELGLASTVQSLASVVSADSPLNTVIIDIHADSQDPALSQRISSAVAASLVRVVTSEVSPTAEDGTATIKLTTIQSANLPKYPFAPNKRLHVLVGELLGLAVGVIFAITRSVFRQTVRSRDDVAQVTAVPVVGEVIGSPKGVTLPVNVLGDPQGIQAESVRSLAANLSFLSMGEQLRSFVITSASPAESKSSIVSSLGLAVAETQRVLLIDGDLRRPSLANLTQLEGATGLTNVLRGEISLQDAVQPWAKDGLHVLTSGALPPNPAQLLASSAMRSLISQARDEYDLVIIDSAPALSVTDAKWLGHMTDGALIASRYGKTSTRAIRKVIEAMEAASVPVLGVIITSVPRTSQSRYGEAGRESTETVVRSLEESTVAEPRHPSEQAERPPGSKAEAASRLQ</sequence>
<dbReference type="PANTHER" id="PTHR32309:SF31">
    <property type="entry name" value="CAPSULAR EXOPOLYSACCHARIDE FAMILY"/>
    <property type="match status" value="1"/>
</dbReference>
<comment type="similarity">
    <text evidence="2">Belongs to the CpsC/CapA family.</text>
</comment>
<comment type="similarity">
    <text evidence="3">Belongs to the etk/wzc family.</text>
</comment>
<keyword evidence="13" id="KW-0829">Tyrosine-protein kinase</keyword>
<dbReference type="EC" id="2.7.10.2" evidence="19"/>
<evidence type="ECO:0000256" key="6">
    <source>
        <dbReference type="ARBA" id="ARBA00022679"/>
    </source>
</evidence>
<keyword evidence="9 19" id="KW-0418">Kinase</keyword>
<dbReference type="InterPro" id="IPR025669">
    <property type="entry name" value="AAA_dom"/>
</dbReference>
<gene>
    <name evidence="19" type="ORF">EAX62_13070</name>
</gene>
<keyword evidence="10" id="KW-0067">ATP-binding</keyword>
<dbReference type="Gene3D" id="3.40.50.300">
    <property type="entry name" value="P-loop containing nucleotide triphosphate hydrolases"/>
    <property type="match status" value="1"/>
</dbReference>
<dbReference type="NCBIfam" id="TIGR01007">
    <property type="entry name" value="eps_fam"/>
    <property type="match status" value="1"/>
</dbReference>
<dbReference type="GO" id="GO:0004715">
    <property type="term" value="F:non-membrane spanning protein tyrosine kinase activity"/>
    <property type="evidence" value="ECO:0007669"/>
    <property type="project" value="UniProtKB-EC"/>
</dbReference>
<keyword evidence="7 16" id="KW-0812">Transmembrane</keyword>
<dbReference type="InterPro" id="IPR003856">
    <property type="entry name" value="LPS_length_determ_N"/>
</dbReference>
<feature type="transmembrane region" description="Helical" evidence="16">
    <location>
        <begin position="14"/>
        <end position="33"/>
    </location>
</feature>
<accession>A0A3M0G069</accession>
<dbReference type="Pfam" id="PF13614">
    <property type="entry name" value="AAA_31"/>
    <property type="match status" value="1"/>
</dbReference>
<evidence type="ECO:0000256" key="2">
    <source>
        <dbReference type="ARBA" id="ARBA00006683"/>
    </source>
</evidence>
<reference evidence="19 20" key="1">
    <citation type="submission" date="2018-10" db="EMBL/GenBank/DDBJ databases">
        <title>Tessaracoccus antarcticuss sp. nov., isolated from sediment.</title>
        <authorList>
            <person name="Zhou L.Y."/>
            <person name="Du Z.J."/>
        </authorList>
    </citation>
    <scope>NUCLEOTIDE SEQUENCE [LARGE SCALE GENOMIC DNA]</scope>
    <source>
        <strain evidence="19 20">JDX10</strain>
    </source>
</reference>
<evidence type="ECO:0000256" key="12">
    <source>
        <dbReference type="ARBA" id="ARBA00023136"/>
    </source>
</evidence>
<protein>
    <submittedName>
        <fullName evidence="19">Polysaccharide biosynthesis tyrosine autokinase</fullName>
        <ecNumber evidence="19">2.7.10.2</ecNumber>
    </submittedName>
</protein>
<dbReference type="EMBL" id="REFW01000004">
    <property type="protein sequence ID" value="RMB58145.1"/>
    <property type="molecule type" value="Genomic_DNA"/>
</dbReference>
<dbReference type="GO" id="GO:0005886">
    <property type="term" value="C:plasma membrane"/>
    <property type="evidence" value="ECO:0007669"/>
    <property type="project" value="UniProtKB-SubCell"/>
</dbReference>
<keyword evidence="8" id="KW-0547">Nucleotide-binding</keyword>
<organism evidence="19 20">
    <name type="scientific">Tessaracoccus antarcticus</name>
    <dbReference type="NCBI Taxonomy" id="2479848"/>
    <lineage>
        <taxon>Bacteria</taxon>
        <taxon>Bacillati</taxon>
        <taxon>Actinomycetota</taxon>
        <taxon>Actinomycetes</taxon>
        <taxon>Propionibacteriales</taxon>
        <taxon>Propionibacteriaceae</taxon>
        <taxon>Tessaracoccus</taxon>
    </lineage>
</organism>
<proteinExistence type="inferred from homology"/>
<evidence type="ECO:0000256" key="11">
    <source>
        <dbReference type="ARBA" id="ARBA00022989"/>
    </source>
</evidence>
<dbReference type="Pfam" id="PF02706">
    <property type="entry name" value="Wzz"/>
    <property type="match status" value="1"/>
</dbReference>
<evidence type="ECO:0000259" key="18">
    <source>
        <dbReference type="Pfam" id="PF13614"/>
    </source>
</evidence>
<keyword evidence="5" id="KW-0997">Cell inner membrane</keyword>
<dbReference type="InterPro" id="IPR005702">
    <property type="entry name" value="Wzc-like_C"/>
</dbReference>
<dbReference type="RefSeq" id="WP_121902183.1">
    <property type="nucleotide sequence ID" value="NZ_REFW01000004.1"/>
</dbReference>
<dbReference type="GO" id="GO:0005524">
    <property type="term" value="F:ATP binding"/>
    <property type="evidence" value="ECO:0007669"/>
    <property type="project" value="UniProtKB-KW"/>
</dbReference>
<evidence type="ECO:0000256" key="10">
    <source>
        <dbReference type="ARBA" id="ARBA00022840"/>
    </source>
</evidence>
<dbReference type="AlphaFoldDB" id="A0A3M0G069"/>
<keyword evidence="4" id="KW-1003">Cell membrane</keyword>
<evidence type="ECO:0000256" key="3">
    <source>
        <dbReference type="ARBA" id="ARBA00008883"/>
    </source>
</evidence>
<dbReference type="InterPro" id="IPR050445">
    <property type="entry name" value="Bact_polysacc_biosynth/exp"/>
</dbReference>
<comment type="catalytic activity">
    <reaction evidence="14">
        <text>L-tyrosyl-[protein] + ATP = O-phospho-L-tyrosyl-[protein] + ADP + H(+)</text>
        <dbReference type="Rhea" id="RHEA:10596"/>
        <dbReference type="Rhea" id="RHEA-COMP:10136"/>
        <dbReference type="Rhea" id="RHEA-COMP:20101"/>
        <dbReference type="ChEBI" id="CHEBI:15378"/>
        <dbReference type="ChEBI" id="CHEBI:30616"/>
        <dbReference type="ChEBI" id="CHEBI:46858"/>
        <dbReference type="ChEBI" id="CHEBI:61978"/>
        <dbReference type="ChEBI" id="CHEBI:456216"/>
    </reaction>
</comment>
<evidence type="ECO:0000256" key="16">
    <source>
        <dbReference type="SAM" id="Phobius"/>
    </source>
</evidence>
<keyword evidence="20" id="KW-1185">Reference proteome</keyword>
<dbReference type="OrthoDB" id="9812433at2"/>